<dbReference type="Proteomes" id="UP001317705">
    <property type="component" value="Chromosome"/>
</dbReference>
<gene>
    <name evidence="3" type="ORF">GURASL_02480</name>
</gene>
<dbReference type="EMBL" id="AP027151">
    <property type="protein sequence ID" value="BDV41325.1"/>
    <property type="molecule type" value="Genomic_DNA"/>
</dbReference>
<feature type="region of interest" description="Disordered" evidence="1">
    <location>
        <begin position="92"/>
        <end position="113"/>
    </location>
</feature>
<evidence type="ECO:0000313" key="4">
    <source>
        <dbReference type="Proteomes" id="UP001317705"/>
    </source>
</evidence>
<feature type="compositionally biased region" description="Pro residues" evidence="1">
    <location>
        <begin position="104"/>
        <end position="113"/>
    </location>
</feature>
<proteinExistence type="predicted"/>
<dbReference type="SUPFAM" id="SSF46626">
    <property type="entry name" value="Cytochrome c"/>
    <property type="match status" value="1"/>
</dbReference>
<dbReference type="Gene3D" id="1.10.760.10">
    <property type="entry name" value="Cytochrome c-like domain"/>
    <property type="match status" value="1"/>
</dbReference>
<dbReference type="RefSeq" id="WP_282001305.1">
    <property type="nucleotide sequence ID" value="NZ_AP027151.1"/>
</dbReference>
<organism evidence="3 4">
    <name type="scientific">Geotalea uraniireducens</name>
    <dbReference type="NCBI Taxonomy" id="351604"/>
    <lineage>
        <taxon>Bacteria</taxon>
        <taxon>Pseudomonadati</taxon>
        <taxon>Thermodesulfobacteriota</taxon>
        <taxon>Desulfuromonadia</taxon>
        <taxon>Geobacterales</taxon>
        <taxon>Geobacteraceae</taxon>
        <taxon>Geotalea</taxon>
    </lineage>
</organism>
<feature type="signal peptide" evidence="2">
    <location>
        <begin position="1"/>
        <end position="24"/>
    </location>
</feature>
<accession>A0ABN6VTH0</accession>
<evidence type="ECO:0000313" key="3">
    <source>
        <dbReference type="EMBL" id="BDV41325.1"/>
    </source>
</evidence>
<evidence type="ECO:0000256" key="2">
    <source>
        <dbReference type="SAM" id="SignalP"/>
    </source>
</evidence>
<evidence type="ECO:0008006" key="5">
    <source>
        <dbReference type="Google" id="ProtNLM"/>
    </source>
</evidence>
<sequence length="113" mass="12749">MKRIFATIPAIALWGMALAVCASAAEDVRGITLPQQGLKVVEEKCLVCHNRKRIDEAVQKRQEMAKIMRRMEQKGVRLTERDRMVIGHFWNQSPFQKQGGTPLPASPPDVPLK</sequence>
<evidence type="ECO:0000256" key="1">
    <source>
        <dbReference type="SAM" id="MobiDB-lite"/>
    </source>
</evidence>
<name>A0ABN6VTH0_9BACT</name>
<dbReference type="InterPro" id="IPR036909">
    <property type="entry name" value="Cyt_c-like_dom_sf"/>
</dbReference>
<keyword evidence="2" id="KW-0732">Signal</keyword>
<keyword evidence="4" id="KW-1185">Reference proteome</keyword>
<reference evidence="3 4" key="1">
    <citation type="submission" date="2022-12" db="EMBL/GenBank/DDBJ databases">
        <title>Polyphasic characterization of Geotalea uranireducens NIT-SL11 newly isolated from a complex of sewage sludge and microbially reduced graphene oxide.</title>
        <authorList>
            <person name="Xie L."/>
            <person name="Yoshida N."/>
            <person name="Meng L."/>
        </authorList>
    </citation>
    <scope>NUCLEOTIDE SEQUENCE [LARGE SCALE GENOMIC DNA]</scope>
    <source>
        <strain evidence="3 4">NIT-SL11</strain>
    </source>
</reference>
<feature type="chain" id="PRO_5045430021" description="Cytochrome c" evidence="2">
    <location>
        <begin position="25"/>
        <end position="113"/>
    </location>
</feature>
<protein>
    <recommendedName>
        <fullName evidence="5">Cytochrome c</fullName>
    </recommendedName>
</protein>